<evidence type="ECO:0008006" key="3">
    <source>
        <dbReference type="Google" id="ProtNLM"/>
    </source>
</evidence>
<name>J4H4U3_9APHY</name>
<dbReference type="GeneID" id="24100500"/>
<dbReference type="OrthoDB" id="2741110at2759"/>
<protein>
    <recommendedName>
        <fullName evidence="3">F-box domain-containing protein</fullName>
    </recommendedName>
</protein>
<proteinExistence type="predicted"/>
<organism evidence="1 2">
    <name type="scientific">Fibroporia radiculosa</name>
    <dbReference type="NCBI Taxonomy" id="599839"/>
    <lineage>
        <taxon>Eukaryota</taxon>
        <taxon>Fungi</taxon>
        <taxon>Dikarya</taxon>
        <taxon>Basidiomycota</taxon>
        <taxon>Agaricomycotina</taxon>
        <taxon>Agaricomycetes</taxon>
        <taxon>Polyporales</taxon>
        <taxon>Fibroporiaceae</taxon>
        <taxon>Fibroporia</taxon>
    </lineage>
</organism>
<dbReference type="STRING" id="599839.J4H4U3"/>
<dbReference type="EMBL" id="HE797196">
    <property type="protein sequence ID" value="CCM05589.1"/>
    <property type="molecule type" value="Genomic_DNA"/>
</dbReference>
<evidence type="ECO:0000313" key="1">
    <source>
        <dbReference type="EMBL" id="CCM05589.1"/>
    </source>
</evidence>
<dbReference type="Proteomes" id="UP000006352">
    <property type="component" value="Unassembled WGS sequence"/>
</dbReference>
<dbReference type="InParanoid" id="J4H4U3"/>
<dbReference type="AlphaFoldDB" id="J4H4U3"/>
<accession>J4H4U3</accession>
<evidence type="ECO:0000313" key="2">
    <source>
        <dbReference type="Proteomes" id="UP000006352"/>
    </source>
</evidence>
<keyword evidence="2" id="KW-1185">Reference proteome</keyword>
<dbReference type="RefSeq" id="XP_012184872.1">
    <property type="nucleotide sequence ID" value="XM_012329482.1"/>
</dbReference>
<sequence>MSHRIHSTATLPCTSSGKGWNSPLDVHRTWLMSSFLGSTLPCNALRSAAVRSPRIPQELADSIIDELATSYEHTALAACSLTCRAWLHRCRSHIHKTLRLDHNSRIDRLTELYSGYLADYIQCLSIDACDTGGTEMPIPHPWLDAARPLLKMLKRINRLSLDGITWNDFEPETKQLFLTQFPLVTDIWAATCDFWDSREFVRLLQAFPNLKVLRMETSDWELAECDDVLKENPPTLHLDHLDAGELCSGPADIARWASSNRTEVSIKNIHFAWQGCESTQSLGQLLRAAGSSLKHLSVLVEDHGRPPSHSNDDHLTLRHNSELNTISLFPRLEVPESADISWVSDILSDVSSPRLEMVAVYIKVPSYNHLTHSNCRWDTIDKALSNRNLESLKRVDVCVLRPIGSGGDSLDPNVPGFLRTLMPTLESLFESYDYGHGFIRAQREDMQPGFREFDIGPIHFRGSR</sequence>
<dbReference type="HOGENOM" id="CLU_036316_4_1_1"/>
<gene>
    <name evidence="1" type="ORF">FIBRA_07817</name>
</gene>
<reference evidence="1 2" key="1">
    <citation type="journal article" date="2012" name="Appl. Environ. Microbiol.">
        <title>Short-read sequencing for genomic analysis of the brown rot fungus Fibroporia radiculosa.</title>
        <authorList>
            <person name="Tang J.D."/>
            <person name="Perkins A.D."/>
            <person name="Sonstegard T.S."/>
            <person name="Schroeder S.G."/>
            <person name="Burgess S.C."/>
            <person name="Diehl S.V."/>
        </authorList>
    </citation>
    <scope>NUCLEOTIDE SEQUENCE [LARGE SCALE GENOMIC DNA]</scope>
    <source>
        <strain evidence="1 2">TFFH 294</strain>
    </source>
</reference>